<feature type="active site" description="Proton acceptor" evidence="8 9">
    <location>
        <position position="22"/>
    </location>
</feature>
<dbReference type="GO" id="GO:0008652">
    <property type="term" value="P:amino acid biosynthetic process"/>
    <property type="evidence" value="ECO:0007669"/>
    <property type="project" value="UniProtKB-KW"/>
</dbReference>
<dbReference type="SUPFAM" id="SSF52304">
    <property type="entry name" value="Type II 3-dehydroquinate dehydratase"/>
    <property type="match status" value="1"/>
</dbReference>
<dbReference type="InterPro" id="IPR036441">
    <property type="entry name" value="DHquinase_II_sf"/>
</dbReference>
<dbReference type="Gene3D" id="3.40.50.9100">
    <property type="entry name" value="Dehydroquinase, class II"/>
    <property type="match status" value="1"/>
</dbReference>
<dbReference type="AlphaFoldDB" id="A0A3N1G9C5"/>
<feature type="active site" description="Proton donor" evidence="8 9">
    <location>
        <position position="99"/>
    </location>
</feature>
<keyword evidence="7 8" id="KW-0456">Lyase</keyword>
<protein>
    <recommendedName>
        <fullName evidence="5 8">3-dehydroquinate dehydratase</fullName>
        <shortName evidence="8">3-dehydroquinase</shortName>
        <ecNumber evidence="5 8">4.2.1.10</ecNumber>
    </recommendedName>
    <alternativeName>
        <fullName evidence="8">Type II DHQase</fullName>
    </alternativeName>
</protein>
<dbReference type="GO" id="GO:0009073">
    <property type="term" value="P:aromatic amino acid family biosynthetic process"/>
    <property type="evidence" value="ECO:0007669"/>
    <property type="project" value="UniProtKB-KW"/>
</dbReference>
<feature type="binding site" evidence="8 10">
    <location>
        <begin position="100"/>
        <end position="101"/>
    </location>
    <ligand>
        <name>substrate</name>
    </ligand>
</feature>
<dbReference type="NCBIfam" id="NF003807">
    <property type="entry name" value="PRK05395.1-4"/>
    <property type="match status" value="1"/>
</dbReference>
<dbReference type="EC" id="4.2.1.10" evidence="5 8"/>
<dbReference type="UniPathway" id="UPA00053">
    <property type="reaction ID" value="UER00086"/>
</dbReference>
<dbReference type="PANTHER" id="PTHR21272">
    <property type="entry name" value="CATABOLIC 3-DEHYDROQUINASE"/>
    <property type="match status" value="1"/>
</dbReference>
<evidence type="ECO:0000256" key="4">
    <source>
        <dbReference type="ARBA" id="ARBA00011193"/>
    </source>
</evidence>
<feature type="binding site" evidence="8 10">
    <location>
        <position position="86"/>
    </location>
    <ligand>
        <name>substrate</name>
    </ligand>
</feature>
<evidence type="ECO:0000313" key="12">
    <source>
        <dbReference type="EMBL" id="ROP26821.1"/>
    </source>
</evidence>
<evidence type="ECO:0000313" key="13">
    <source>
        <dbReference type="Proteomes" id="UP000276232"/>
    </source>
</evidence>
<keyword evidence="6 8" id="KW-0057">Aromatic amino acid biosynthesis</keyword>
<evidence type="ECO:0000256" key="6">
    <source>
        <dbReference type="ARBA" id="ARBA00023141"/>
    </source>
</evidence>
<dbReference type="PANTHER" id="PTHR21272:SF3">
    <property type="entry name" value="CATABOLIC 3-DEHYDROQUINASE"/>
    <property type="match status" value="1"/>
</dbReference>
<feature type="binding site" evidence="8 10">
    <location>
        <position position="110"/>
    </location>
    <ligand>
        <name>substrate</name>
    </ligand>
</feature>
<organism evidence="12 13">
    <name type="scientific">Pseudokineococcus lusitanus</name>
    <dbReference type="NCBI Taxonomy" id="763993"/>
    <lineage>
        <taxon>Bacteria</taxon>
        <taxon>Bacillati</taxon>
        <taxon>Actinomycetota</taxon>
        <taxon>Actinomycetes</taxon>
        <taxon>Kineosporiales</taxon>
        <taxon>Kineosporiaceae</taxon>
        <taxon>Pseudokineococcus</taxon>
    </lineage>
</organism>
<comment type="catalytic activity">
    <reaction evidence="1 8">
        <text>3-dehydroquinate = 3-dehydroshikimate + H2O</text>
        <dbReference type="Rhea" id="RHEA:21096"/>
        <dbReference type="ChEBI" id="CHEBI:15377"/>
        <dbReference type="ChEBI" id="CHEBI:16630"/>
        <dbReference type="ChEBI" id="CHEBI:32364"/>
        <dbReference type="EC" id="4.2.1.10"/>
    </reaction>
</comment>
<feature type="site" description="Transition state stabilizer" evidence="8 11">
    <location>
        <position position="17"/>
    </location>
</feature>
<dbReference type="FunCoup" id="A0A3N1G9C5">
    <property type="interactions" value="93"/>
</dbReference>
<dbReference type="PIRSF" id="PIRSF001399">
    <property type="entry name" value="DHquinase_II"/>
    <property type="match status" value="1"/>
</dbReference>
<dbReference type="RefSeq" id="WP_123381131.1">
    <property type="nucleotide sequence ID" value="NZ_RJKN01000009.1"/>
</dbReference>
<feature type="binding site" evidence="8 10">
    <location>
        <position position="79"/>
    </location>
    <ligand>
        <name>substrate</name>
    </ligand>
</feature>
<dbReference type="Pfam" id="PF01220">
    <property type="entry name" value="DHquinase_II"/>
    <property type="match status" value="1"/>
</dbReference>
<evidence type="ECO:0000256" key="5">
    <source>
        <dbReference type="ARBA" id="ARBA00012060"/>
    </source>
</evidence>
<feature type="binding site" evidence="8 10">
    <location>
        <position position="73"/>
    </location>
    <ligand>
        <name>substrate</name>
    </ligand>
</feature>
<dbReference type="PROSITE" id="PS01029">
    <property type="entry name" value="DEHYDROQUINASE_II"/>
    <property type="match status" value="1"/>
</dbReference>
<dbReference type="InterPro" id="IPR001874">
    <property type="entry name" value="DHquinase_II"/>
</dbReference>
<comment type="caution">
    <text evidence="12">The sequence shown here is derived from an EMBL/GenBank/DDBJ whole genome shotgun (WGS) entry which is preliminary data.</text>
</comment>
<evidence type="ECO:0000256" key="7">
    <source>
        <dbReference type="ARBA" id="ARBA00023239"/>
    </source>
</evidence>
<sequence length="157" mass="16332">MRVLVLNGPNLGRLGVREPGVYGTTTYAQLAERLVALGGELGLEVEVRQTDAEHELLGWLHEAADAAAPVVLNPAAWTHTSVAVRDACAMLTAPLVEVHLSNVHAREDFRRTSLVSPVATGVVAGLGTSGYELALRHLAQAAAPVTGSSPDGPAGDE</sequence>
<evidence type="ECO:0000256" key="2">
    <source>
        <dbReference type="ARBA" id="ARBA00004902"/>
    </source>
</evidence>
<comment type="function">
    <text evidence="8">Catalyzes a trans-dehydration via an enolate intermediate.</text>
</comment>
<proteinExistence type="inferred from homology"/>
<dbReference type="OrthoDB" id="9790793at2"/>
<dbReference type="GO" id="GO:0019631">
    <property type="term" value="P:quinate catabolic process"/>
    <property type="evidence" value="ECO:0007669"/>
    <property type="project" value="TreeGrafter"/>
</dbReference>
<comment type="subunit">
    <text evidence="4 8">Homododecamer.</text>
</comment>
<evidence type="ECO:0000256" key="10">
    <source>
        <dbReference type="PIRSR" id="PIRSR001399-2"/>
    </source>
</evidence>
<dbReference type="NCBIfam" id="TIGR01088">
    <property type="entry name" value="aroQ"/>
    <property type="match status" value="1"/>
</dbReference>
<evidence type="ECO:0000256" key="11">
    <source>
        <dbReference type="PIRSR" id="PIRSR001399-3"/>
    </source>
</evidence>
<dbReference type="Proteomes" id="UP000276232">
    <property type="component" value="Unassembled WGS sequence"/>
</dbReference>
<evidence type="ECO:0000256" key="3">
    <source>
        <dbReference type="ARBA" id="ARBA00011037"/>
    </source>
</evidence>
<dbReference type="InterPro" id="IPR018509">
    <property type="entry name" value="DHquinase_II_CS"/>
</dbReference>
<accession>A0A3N1G9C5</accession>
<evidence type="ECO:0000256" key="1">
    <source>
        <dbReference type="ARBA" id="ARBA00001864"/>
    </source>
</evidence>
<evidence type="ECO:0000256" key="8">
    <source>
        <dbReference type="HAMAP-Rule" id="MF_00169"/>
    </source>
</evidence>
<keyword evidence="8" id="KW-0028">Amino-acid biosynthesis</keyword>
<dbReference type="CDD" id="cd00466">
    <property type="entry name" value="DHQase_II"/>
    <property type="match status" value="1"/>
</dbReference>
<gene>
    <name evidence="8" type="primary">aroQ</name>
    <name evidence="12" type="ORF">EDC03_3058</name>
</gene>
<dbReference type="NCBIfam" id="NF003806">
    <property type="entry name" value="PRK05395.1-3"/>
    <property type="match status" value="1"/>
</dbReference>
<name>A0A3N1G9C5_9ACTN</name>
<dbReference type="InParanoid" id="A0A3N1G9C5"/>
<reference evidence="12 13" key="1">
    <citation type="journal article" date="2015" name="Stand. Genomic Sci.">
        <title>Genomic Encyclopedia of Bacterial and Archaeal Type Strains, Phase III: the genomes of soil and plant-associated and newly described type strains.</title>
        <authorList>
            <person name="Whitman W.B."/>
            <person name="Woyke T."/>
            <person name="Klenk H.P."/>
            <person name="Zhou Y."/>
            <person name="Lilburn T.G."/>
            <person name="Beck B.J."/>
            <person name="De Vos P."/>
            <person name="Vandamme P."/>
            <person name="Eisen J.A."/>
            <person name="Garrity G."/>
            <person name="Hugenholtz P."/>
            <person name="Kyrpides N.C."/>
        </authorList>
    </citation>
    <scope>NUCLEOTIDE SEQUENCE [LARGE SCALE GENOMIC DNA]</scope>
    <source>
        <strain evidence="12 13">CECT 7306</strain>
    </source>
</reference>
<dbReference type="GO" id="GO:0009423">
    <property type="term" value="P:chorismate biosynthetic process"/>
    <property type="evidence" value="ECO:0007669"/>
    <property type="project" value="UniProtKB-UniRule"/>
</dbReference>
<dbReference type="HAMAP" id="MF_00169">
    <property type="entry name" value="AroQ"/>
    <property type="match status" value="1"/>
</dbReference>
<keyword evidence="13" id="KW-1185">Reference proteome</keyword>
<evidence type="ECO:0000256" key="9">
    <source>
        <dbReference type="PIRSR" id="PIRSR001399-1"/>
    </source>
</evidence>
<comment type="pathway">
    <text evidence="2 8">Metabolic intermediate biosynthesis; chorismate biosynthesis; chorismate from D-erythrose 4-phosphate and phosphoenolpyruvate: step 3/7.</text>
</comment>
<dbReference type="GO" id="GO:0003855">
    <property type="term" value="F:3-dehydroquinate dehydratase activity"/>
    <property type="evidence" value="ECO:0007669"/>
    <property type="project" value="UniProtKB-UniRule"/>
</dbReference>
<dbReference type="NCBIfam" id="NF003805">
    <property type="entry name" value="PRK05395.1-2"/>
    <property type="match status" value="1"/>
</dbReference>
<dbReference type="EMBL" id="RJKN01000009">
    <property type="protein sequence ID" value="ROP26821.1"/>
    <property type="molecule type" value="Genomic_DNA"/>
</dbReference>
<comment type="similarity">
    <text evidence="3 8">Belongs to the type-II 3-dehydroquinase family.</text>
</comment>